<proteinExistence type="predicted"/>
<feature type="signal peptide" evidence="1">
    <location>
        <begin position="1"/>
        <end position="23"/>
    </location>
</feature>
<sequence>MKTQFVILIVAMVLVQMFSQSDATFWEGLWNGIKSVVGKRGLKNLDFDDLSEPEMSDADLNRFLRELMR</sequence>
<reference evidence="2" key="1">
    <citation type="submission" date="2016-10" db="EMBL/GenBank/DDBJ databases">
        <title>Venom proteomic and venom gland transcriptomic analyses of the scorpion Megacormus gertschi Diaz-Najera, 1966 (Scorpiones: Euscorpiidae: Megacorminae).</title>
        <authorList>
            <person name="Santibanez-Lopez C.E."/>
            <person name="Cid-Uribe J.I."/>
            <person name="Zamudio F.Z."/>
            <person name="Batista C.V."/>
            <person name="Ortiz E."/>
            <person name="Possani L.D."/>
        </authorList>
    </citation>
    <scope>NUCLEOTIDE SEQUENCE</scope>
    <source>
        <tissue evidence="2">Venom gland</tissue>
    </source>
</reference>
<name>A0A224XGS5_9SCOR</name>
<dbReference type="EMBL" id="GFBG01000015">
    <property type="protein sequence ID" value="JAW07152.1"/>
    <property type="molecule type" value="Transcribed_RNA"/>
</dbReference>
<feature type="chain" id="PRO_5012736632" evidence="1">
    <location>
        <begin position="24"/>
        <end position="69"/>
    </location>
</feature>
<keyword evidence="1" id="KW-0732">Signal</keyword>
<protein>
    <submittedName>
        <fullName evidence="2">Putative Non Disulfide Bridge Peptide</fullName>
    </submittedName>
</protein>
<accession>A0A224XGS5</accession>
<evidence type="ECO:0000256" key="1">
    <source>
        <dbReference type="SAM" id="SignalP"/>
    </source>
</evidence>
<organism evidence="2">
    <name type="scientific">Megacormus gertschi</name>
    <dbReference type="NCBI Taxonomy" id="1843536"/>
    <lineage>
        <taxon>Eukaryota</taxon>
        <taxon>Metazoa</taxon>
        <taxon>Ecdysozoa</taxon>
        <taxon>Arthropoda</taxon>
        <taxon>Chelicerata</taxon>
        <taxon>Arachnida</taxon>
        <taxon>Scorpiones</taxon>
        <taxon>Iurida</taxon>
        <taxon>Chactoidea</taxon>
        <taxon>Euscorpiidae</taxon>
        <taxon>Megacorminae</taxon>
        <taxon>Megacormini</taxon>
        <taxon>Megacormus</taxon>
    </lineage>
</organism>
<evidence type="ECO:0000313" key="2">
    <source>
        <dbReference type="EMBL" id="JAW07152.1"/>
    </source>
</evidence>
<dbReference type="AlphaFoldDB" id="A0A224XGS5"/>